<dbReference type="CDD" id="cd00009">
    <property type="entry name" value="AAA"/>
    <property type="match status" value="1"/>
</dbReference>
<dbReference type="PROSITE" id="PS50234">
    <property type="entry name" value="VWFA"/>
    <property type="match status" value="1"/>
</dbReference>
<dbReference type="OrthoDB" id="5487019at2"/>
<dbReference type="Gene3D" id="3.40.50.410">
    <property type="entry name" value="von Willebrand factor, type A domain"/>
    <property type="match status" value="1"/>
</dbReference>
<reference evidence="9 10" key="1">
    <citation type="submission" date="2013-11" db="EMBL/GenBank/DDBJ databases">
        <title>Metagenomic analysis of a methanogenic consortium involved in long chain n-alkane degradation.</title>
        <authorList>
            <person name="Davidova I.A."/>
            <person name="Callaghan A.V."/>
            <person name="Wawrik B."/>
            <person name="Pruitt S."/>
            <person name="Marks C."/>
            <person name="Duncan K.E."/>
            <person name="Suflita J.M."/>
        </authorList>
    </citation>
    <scope>NUCLEOTIDE SEQUENCE [LARGE SCALE GENOMIC DNA]</scope>
    <source>
        <strain evidence="9 10">SPR</strain>
    </source>
</reference>
<comment type="function">
    <text evidence="6">Involved in bacteriochlorophyll biosynthesis; introduces a magnesium ion into protoporphyrin IX to yield Mg-protoporphyrin IX.</text>
</comment>
<dbReference type="Proteomes" id="UP000032233">
    <property type="component" value="Unassembled WGS sequence"/>
</dbReference>
<dbReference type="InParanoid" id="A0A0D2HLM7"/>
<dbReference type="InterPro" id="IPR003593">
    <property type="entry name" value="AAA+_ATPase"/>
</dbReference>
<dbReference type="Gene3D" id="1.10.8.80">
    <property type="entry name" value="Magnesium chelatase subunit I, C-Terminal domain"/>
    <property type="match status" value="1"/>
</dbReference>
<dbReference type="STRING" id="1429043.X474_24935"/>
<dbReference type="SUPFAM" id="SSF52540">
    <property type="entry name" value="P-loop containing nucleoside triphosphate hydrolases"/>
    <property type="match status" value="1"/>
</dbReference>
<dbReference type="EMBL" id="AZAC01000056">
    <property type="protein sequence ID" value="KIX11483.1"/>
    <property type="molecule type" value="Genomic_DNA"/>
</dbReference>
<comment type="pathway">
    <text evidence="1">Porphyrin-containing compound metabolism; bacteriochlorophyll biosynthesis.</text>
</comment>
<dbReference type="PANTHER" id="PTHR35023:SF1">
    <property type="entry name" value="MG-PROTOPORPHYRIN IX CHELATASE"/>
    <property type="match status" value="1"/>
</dbReference>
<comment type="caution">
    <text evidence="9">The sequence shown here is derived from an EMBL/GenBank/DDBJ whole genome shotgun (WGS) entry which is preliminary data.</text>
</comment>
<dbReference type="Pfam" id="PF13519">
    <property type="entry name" value="VWA_2"/>
    <property type="match status" value="1"/>
</dbReference>
<evidence type="ECO:0000313" key="10">
    <source>
        <dbReference type="Proteomes" id="UP000032233"/>
    </source>
</evidence>
<dbReference type="InterPro" id="IPR002035">
    <property type="entry name" value="VWF_A"/>
</dbReference>
<keyword evidence="4" id="KW-0067">ATP-binding</keyword>
<evidence type="ECO:0000256" key="5">
    <source>
        <dbReference type="ARBA" id="ARBA00030759"/>
    </source>
</evidence>
<dbReference type="InterPro" id="IPR052989">
    <property type="entry name" value="Mg-chelatase_DI-like"/>
</dbReference>
<dbReference type="InterPro" id="IPR027417">
    <property type="entry name" value="P-loop_NTPase"/>
</dbReference>
<evidence type="ECO:0000313" key="9">
    <source>
        <dbReference type="EMBL" id="KIX11483.1"/>
    </source>
</evidence>
<evidence type="ECO:0000256" key="7">
    <source>
        <dbReference type="SAM" id="MobiDB-lite"/>
    </source>
</evidence>
<dbReference type="InterPro" id="IPR041628">
    <property type="entry name" value="ChlI/MoxR_AAA_lid"/>
</dbReference>
<dbReference type="Pfam" id="PF01078">
    <property type="entry name" value="Mg_chelatase"/>
    <property type="match status" value="1"/>
</dbReference>
<keyword evidence="10" id="KW-1185">Reference proteome</keyword>
<comment type="similarity">
    <text evidence="2">Belongs to the Mg-chelatase subunits D/I family.</text>
</comment>
<gene>
    <name evidence="9" type="ORF">X474_24935</name>
</gene>
<dbReference type="InterPro" id="IPR000523">
    <property type="entry name" value="Mg_chelatse_chII-like_cat_dom"/>
</dbReference>
<feature type="region of interest" description="Disordered" evidence="7">
    <location>
        <begin position="331"/>
        <end position="350"/>
    </location>
</feature>
<dbReference type="SMART" id="SM00327">
    <property type="entry name" value="VWA"/>
    <property type="match status" value="1"/>
</dbReference>
<dbReference type="RefSeq" id="WP_044352113.1">
    <property type="nucleotide sequence ID" value="NZ_AZAC01000056.1"/>
</dbReference>
<feature type="domain" description="VWFA" evidence="8">
    <location>
        <begin position="471"/>
        <end position="648"/>
    </location>
</feature>
<dbReference type="PATRIC" id="fig|1429043.3.peg.5275"/>
<dbReference type="GO" id="GO:0005524">
    <property type="term" value="F:ATP binding"/>
    <property type="evidence" value="ECO:0007669"/>
    <property type="project" value="UniProtKB-KW"/>
</dbReference>
<dbReference type="AlphaFoldDB" id="A0A0D2HLM7"/>
<dbReference type="Pfam" id="PF17863">
    <property type="entry name" value="AAA_lid_2"/>
    <property type="match status" value="1"/>
</dbReference>
<dbReference type="SUPFAM" id="SSF53300">
    <property type="entry name" value="vWA-like"/>
    <property type="match status" value="1"/>
</dbReference>
<accession>A0A0D2HLM7</accession>
<sequence>MSQQTPFPRQAFSGYPFSAICGQGPLKQALILGAIDLSLGGVLLRGEKGTAKSTASRALASVLPPLEIVKGCPVGCDPNGPLCPYCQKLAPPLPVETALTPFVDLPLGATSDRVLGSMDIEEAVQRGRQKLKPGLLAKAHRGVLYIDEINLLPAHVIHTILDACASGRVVVEREGISFTHPAQFALVASCNPEEGPLGPQILDRFGLSVDVIGEREPSLRKEVLIRRMAFEKDASAFRNKWAPTEIKLRQRLILARKHLPLIQVPARARALASELAGSMMTMGQRGELSCIKAARALAAWQGAKEVSLEMVNQTAPLALAHRTPVRDLNQAAQPSLRLSHSLPKEEDQEPVRVVKVDRELENSDQAVRQGDERTLFLLEPGPVTPVGTRLPAREGTSRVQTGRRHARESVGDRGRYLRASPKILGRPLALDATVRAAAPHQKNRRVKGGPALVVRKPDIREKVRSAKKGRLVLFCVDASGSMNAATRMSTTKAAILGLLTEAYQKRDRVGLVAFGGVSAKVLLPPTSSVEVARRMLAELPTGGKTPLAAGLVAVSEVLAREMTRDPGLTPLVVILTDGRPNVPLNASELGKSAGQKGGGWGDGWGDGGYADREVLNLAKAMANDPRPNYVIVDTDTGNVQEINLCQPMAQYMGAKCVSLGKLTAEGVLDLVRAQF</sequence>
<dbReference type="InterPro" id="IPR036465">
    <property type="entry name" value="vWFA_dom_sf"/>
</dbReference>
<keyword evidence="3" id="KW-0547">Nucleotide-binding</keyword>
<feature type="region of interest" description="Disordered" evidence="7">
    <location>
        <begin position="378"/>
        <end position="412"/>
    </location>
</feature>
<evidence type="ECO:0000256" key="3">
    <source>
        <dbReference type="ARBA" id="ARBA00022741"/>
    </source>
</evidence>
<dbReference type="Gene3D" id="3.40.50.300">
    <property type="entry name" value="P-loop containing nucleotide triphosphate hydrolases"/>
    <property type="match status" value="1"/>
</dbReference>
<organism evidence="9 10">
    <name type="scientific">Dethiosulfatarculus sandiegensis</name>
    <dbReference type="NCBI Taxonomy" id="1429043"/>
    <lineage>
        <taxon>Bacteria</taxon>
        <taxon>Pseudomonadati</taxon>
        <taxon>Thermodesulfobacteriota</taxon>
        <taxon>Desulfarculia</taxon>
        <taxon>Desulfarculales</taxon>
        <taxon>Desulfarculaceae</taxon>
        <taxon>Dethiosulfatarculus</taxon>
    </lineage>
</organism>
<protein>
    <recommendedName>
        <fullName evidence="5">Mg-protoporphyrin IX chelatase</fullName>
    </recommendedName>
</protein>
<dbReference type="PANTHER" id="PTHR35023">
    <property type="entry name" value="CHELATASE-RELATED"/>
    <property type="match status" value="1"/>
</dbReference>
<evidence type="ECO:0000259" key="8">
    <source>
        <dbReference type="PROSITE" id="PS50234"/>
    </source>
</evidence>
<name>A0A0D2HLM7_9BACT</name>
<evidence type="ECO:0000256" key="2">
    <source>
        <dbReference type="ARBA" id="ARBA00005799"/>
    </source>
</evidence>
<evidence type="ECO:0000256" key="1">
    <source>
        <dbReference type="ARBA" id="ARBA00004800"/>
    </source>
</evidence>
<evidence type="ECO:0000256" key="6">
    <source>
        <dbReference type="ARBA" id="ARBA00053551"/>
    </source>
</evidence>
<proteinExistence type="inferred from homology"/>
<dbReference type="SMART" id="SM00382">
    <property type="entry name" value="AAA"/>
    <property type="match status" value="1"/>
</dbReference>
<evidence type="ECO:0000256" key="4">
    <source>
        <dbReference type="ARBA" id="ARBA00022840"/>
    </source>
</evidence>